<dbReference type="InterPro" id="IPR011095">
    <property type="entry name" value="Dala_Dala_lig_C"/>
</dbReference>
<sequence length="341" mass="37351">MADIDVAVLLGDPRLPYAYAPDGRFGDEELTAVMRLREALQRLKGYRFRFLDDHGAWIDTLRAAPPDLALNLCDTGFRNDWLLERDVPALMEILAIPYTGADPMAISLTTDKALVRALAAGLGIPVPNESYVDLAADPLVLPTIYPCLIKPNGSGGSFGITRDCVVDDARAAEGYLRWLAGQPGVDDALLQDFLTGPEYTVGLVGNAASGFTVLPPLEVDYSALPSGLPPILTHGSKADPDSPYWEKLGFRPAQLDEVTWSQLVDHCVRLFRRLGLRDYARLDFRAGEDGMPRLLDVNTNPTWYWDGKLALMAEWAGYPYHALLRLILEASLARLGRGVGG</sequence>
<dbReference type="PROSITE" id="PS50975">
    <property type="entry name" value="ATP_GRASP"/>
    <property type="match status" value="1"/>
</dbReference>
<dbReference type="InterPro" id="IPR013815">
    <property type="entry name" value="ATP_grasp_subdomain_1"/>
</dbReference>
<evidence type="ECO:0000256" key="3">
    <source>
        <dbReference type="PROSITE-ProRule" id="PRU00409"/>
    </source>
</evidence>
<proteinExistence type="inferred from homology"/>
<comment type="similarity">
    <text evidence="1">Belongs to the D-alanine--D-alanine ligase family.</text>
</comment>
<keyword evidence="2 5" id="KW-0436">Ligase</keyword>
<evidence type="ECO:0000259" key="4">
    <source>
        <dbReference type="PROSITE" id="PS50975"/>
    </source>
</evidence>
<dbReference type="PANTHER" id="PTHR23132">
    <property type="entry name" value="D-ALANINE--D-ALANINE LIGASE"/>
    <property type="match status" value="1"/>
</dbReference>
<comment type="caution">
    <text evidence="5">The sequence shown here is derived from an EMBL/GenBank/DDBJ whole genome shotgun (WGS) entry which is preliminary data.</text>
</comment>
<keyword evidence="3" id="KW-0067">ATP-binding</keyword>
<dbReference type="RefSeq" id="WP_183389038.1">
    <property type="nucleotide sequence ID" value="NZ_JACHXM010000025.1"/>
</dbReference>
<dbReference type="Gene3D" id="3.30.470.20">
    <property type="entry name" value="ATP-grasp fold, B domain"/>
    <property type="match status" value="1"/>
</dbReference>
<evidence type="ECO:0000313" key="6">
    <source>
        <dbReference type="Proteomes" id="UP000525987"/>
    </source>
</evidence>
<dbReference type="SUPFAM" id="SSF56059">
    <property type="entry name" value="Glutathione synthetase ATP-binding domain-like"/>
    <property type="match status" value="1"/>
</dbReference>
<dbReference type="PANTHER" id="PTHR23132:SF23">
    <property type="entry name" value="D-ALANINE--D-ALANINE LIGASE B"/>
    <property type="match status" value="1"/>
</dbReference>
<evidence type="ECO:0000256" key="1">
    <source>
        <dbReference type="ARBA" id="ARBA00010871"/>
    </source>
</evidence>
<reference evidence="5 6" key="1">
    <citation type="submission" date="2020-08" db="EMBL/GenBank/DDBJ databases">
        <title>Genomic Encyclopedia of Type Strains, Phase III (KMG-III): the genomes of soil and plant-associated and newly described type strains.</title>
        <authorList>
            <person name="Whitman W."/>
        </authorList>
    </citation>
    <scope>NUCLEOTIDE SEQUENCE [LARGE SCALE GENOMIC DNA]</scope>
    <source>
        <strain evidence="5 6">CECT 5995</strain>
    </source>
</reference>
<keyword evidence="6" id="KW-1185">Reference proteome</keyword>
<dbReference type="EC" id="6.3.2.4" evidence="5"/>
<dbReference type="AlphaFoldDB" id="A0A7W5C115"/>
<evidence type="ECO:0000256" key="2">
    <source>
        <dbReference type="ARBA" id="ARBA00022598"/>
    </source>
</evidence>
<dbReference type="Gene3D" id="3.30.1490.20">
    <property type="entry name" value="ATP-grasp fold, A domain"/>
    <property type="match status" value="1"/>
</dbReference>
<organism evidence="5 6">
    <name type="scientific">Halomonas organivorans</name>
    <dbReference type="NCBI Taxonomy" id="257772"/>
    <lineage>
        <taxon>Bacteria</taxon>
        <taxon>Pseudomonadati</taxon>
        <taxon>Pseudomonadota</taxon>
        <taxon>Gammaproteobacteria</taxon>
        <taxon>Oceanospirillales</taxon>
        <taxon>Halomonadaceae</taxon>
        <taxon>Halomonas</taxon>
    </lineage>
</organism>
<dbReference type="GO" id="GO:0046872">
    <property type="term" value="F:metal ion binding"/>
    <property type="evidence" value="ECO:0007669"/>
    <property type="project" value="InterPro"/>
</dbReference>
<dbReference type="GO" id="GO:0008716">
    <property type="term" value="F:D-alanine-D-alanine ligase activity"/>
    <property type="evidence" value="ECO:0007669"/>
    <property type="project" value="UniProtKB-EC"/>
</dbReference>
<protein>
    <submittedName>
        <fullName evidence="5">D-alanine-D-alanine ligase</fullName>
        <ecNumber evidence="5">6.3.2.4</ecNumber>
    </submittedName>
</protein>
<dbReference type="Pfam" id="PF07478">
    <property type="entry name" value="Dala_Dala_lig_C"/>
    <property type="match status" value="1"/>
</dbReference>
<dbReference type="InterPro" id="IPR011761">
    <property type="entry name" value="ATP-grasp"/>
</dbReference>
<dbReference type="EMBL" id="JACHXM010000025">
    <property type="protein sequence ID" value="MBB3142672.1"/>
    <property type="molecule type" value="Genomic_DNA"/>
</dbReference>
<dbReference type="Proteomes" id="UP000525987">
    <property type="component" value="Unassembled WGS sequence"/>
</dbReference>
<evidence type="ECO:0000313" key="5">
    <source>
        <dbReference type="EMBL" id="MBB3142672.1"/>
    </source>
</evidence>
<dbReference type="GO" id="GO:0005524">
    <property type="term" value="F:ATP binding"/>
    <property type="evidence" value="ECO:0007669"/>
    <property type="project" value="UniProtKB-UniRule"/>
</dbReference>
<keyword evidence="3" id="KW-0547">Nucleotide-binding</keyword>
<feature type="domain" description="ATP-grasp" evidence="4">
    <location>
        <begin position="116"/>
        <end position="329"/>
    </location>
</feature>
<name>A0A7W5C115_9GAMM</name>
<accession>A0A7W5C115</accession>
<gene>
    <name evidence="5" type="ORF">FHR96_003572</name>
</gene>